<dbReference type="InterPro" id="IPR050527">
    <property type="entry name" value="Snail/Krueppel_Znf"/>
</dbReference>
<keyword evidence="4 7" id="KW-0863">Zinc-finger</keyword>
<gene>
    <name evidence="10" type="ORF">GSTENG00025014001</name>
</gene>
<dbReference type="FunFam" id="3.30.160.60:FF:000446">
    <property type="entry name" value="Zinc finger protein"/>
    <property type="match status" value="1"/>
</dbReference>
<evidence type="ECO:0000256" key="8">
    <source>
        <dbReference type="SAM" id="MobiDB-lite"/>
    </source>
</evidence>
<evidence type="ECO:0000256" key="7">
    <source>
        <dbReference type="PROSITE-ProRule" id="PRU00042"/>
    </source>
</evidence>
<evidence type="ECO:0000256" key="3">
    <source>
        <dbReference type="ARBA" id="ARBA00022737"/>
    </source>
</evidence>
<keyword evidence="6" id="KW-0539">Nucleus</keyword>
<name>Q4S2M9_TETNG</name>
<dbReference type="InterPro" id="IPR036236">
    <property type="entry name" value="Znf_C2H2_sf"/>
</dbReference>
<evidence type="ECO:0000256" key="6">
    <source>
        <dbReference type="ARBA" id="ARBA00023242"/>
    </source>
</evidence>
<evidence type="ECO:0000256" key="5">
    <source>
        <dbReference type="ARBA" id="ARBA00022833"/>
    </source>
</evidence>
<dbReference type="Pfam" id="PF00096">
    <property type="entry name" value="zf-C2H2"/>
    <property type="match status" value="4"/>
</dbReference>
<dbReference type="FunFam" id="3.30.160.60:FF:000100">
    <property type="entry name" value="Zinc finger 45-like"/>
    <property type="match status" value="1"/>
</dbReference>
<organism evidence="10">
    <name type="scientific">Tetraodon nigroviridis</name>
    <name type="common">Spotted green pufferfish</name>
    <name type="synonym">Chelonodon nigroviridis</name>
    <dbReference type="NCBI Taxonomy" id="99883"/>
    <lineage>
        <taxon>Eukaryota</taxon>
        <taxon>Metazoa</taxon>
        <taxon>Chordata</taxon>
        <taxon>Craniata</taxon>
        <taxon>Vertebrata</taxon>
        <taxon>Euteleostomi</taxon>
        <taxon>Actinopterygii</taxon>
        <taxon>Neopterygii</taxon>
        <taxon>Teleostei</taxon>
        <taxon>Neoteleostei</taxon>
        <taxon>Acanthomorphata</taxon>
        <taxon>Eupercaria</taxon>
        <taxon>Tetraodontiformes</taxon>
        <taxon>Tetradontoidea</taxon>
        <taxon>Tetraodontidae</taxon>
        <taxon>Tetraodon</taxon>
    </lineage>
</organism>
<dbReference type="GO" id="GO:0000978">
    <property type="term" value="F:RNA polymerase II cis-regulatory region sequence-specific DNA binding"/>
    <property type="evidence" value="ECO:0007669"/>
    <property type="project" value="TreeGrafter"/>
</dbReference>
<dbReference type="PROSITE" id="PS50157">
    <property type="entry name" value="ZINC_FINGER_C2H2_2"/>
    <property type="match status" value="6"/>
</dbReference>
<evidence type="ECO:0000256" key="4">
    <source>
        <dbReference type="ARBA" id="ARBA00022771"/>
    </source>
</evidence>
<accession>Q4S2M9</accession>
<dbReference type="EMBL" id="CAAE01014760">
    <property type="protein sequence ID" value="CAG05103.1"/>
    <property type="molecule type" value="Genomic_DNA"/>
</dbReference>
<dbReference type="OrthoDB" id="654211at2759"/>
<feature type="domain" description="C2H2-type" evidence="9">
    <location>
        <begin position="195"/>
        <end position="223"/>
    </location>
</feature>
<protein>
    <submittedName>
        <fullName evidence="10">Chromosome 17 SCAF14760, whole genome shotgun sequence</fullName>
    </submittedName>
</protein>
<evidence type="ECO:0000256" key="1">
    <source>
        <dbReference type="ARBA" id="ARBA00004123"/>
    </source>
</evidence>
<evidence type="ECO:0000256" key="2">
    <source>
        <dbReference type="ARBA" id="ARBA00022723"/>
    </source>
</evidence>
<keyword evidence="5" id="KW-0862">Zinc</keyword>
<dbReference type="SUPFAM" id="SSF57667">
    <property type="entry name" value="beta-beta-alpha zinc fingers"/>
    <property type="match status" value="2"/>
</dbReference>
<keyword evidence="3" id="KW-0677">Repeat</keyword>
<reference evidence="10" key="2">
    <citation type="submission" date="2004-02" db="EMBL/GenBank/DDBJ databases">
        <authorList>
            <consortium name="Genoscope"/>
            <consortium name="Whitehead Institute Centre for Genome Research"/>
        </authorList>
    </citation>
    <scope>NUCLEOTIDE SEQUENCE</scope>
</reference>
<feature type="domain" description="C2H2-type" evidence="9">
    <location>
        <begin position="80"/>
        <end position="107"/>
    </location>
</feature>
<dbReference type="GO" id="GO:0008270">
    <property type="term" value="F:zinc ion binding"/>
    <property type="evidence" value="ECO:0007669"/>
    <property type="project" value="UniProtKB-KW"/>
</dbReference>
<feature type="domain" description="C2H2-type" evidence="9">
    <location>
        <begin position="107"/>
        <end position="134"/>
    </location>
</feature>
<dbReference type="HOGENOM" id="CLU_002678_2_1_1"/>
<evidence type="ECO:0000259" key="9">
    <source>
        <dbReference type="PROSITE" id="PS50157"/>
    </source>
</evidence>
<feature type="non-terminal residue" evidence="10">
    <location>
        <position position="1"/>
    </location>
</feature>
<sequence>CSQCGRFFPNSERLADHCRKSHPVCSVCRAVFTGVLKLREHKIKVHGVLPFACDHCTKSFNHKAHRDLHVKVHHTGEKSCHCDICGKGYASAGMLKTHRLTHSDKTFVCDVCGRSFYHFCHLTRHKLVHRDVRPYRCDTCGRGFTQAENLRSHRVVHSGERQLCSICGKKYRFLKNHVIRKHGQGLPAHELPTAITCQDCGRKFPNPSQLRLHQRSTRPRSPPAGTSAGRT</sequence>
<dbReference type="PANTHER" id="PTHR24388:SF54">
    <property type="entry name" value="PROTEIN ESCARGOT"/>
    <property type="match status" value="1"/>
</dbReference>
<reference evidence="10" key="1">
    <citation type="journal article" date="2004" name="Nature">
        <title>Genome duplication in the teleost fish Tetraodon nigroviridis reveals the early vertebrate proto-karyotype.</title>
        <authorList>
            <person name="Jaillon O."/>
            <person name="Aury J.-M."/>
            <person name="Brunet F."/>
            <person name="Petit J.-L."/>
            <person name="Stange-Thomann N."/>
            <person name="Mauceli E."/>
            <person name="Bouneau L."/>
            <person name="Fischer C."/>
            <person name="Ozouf-Costaz C."/>
            <person name="Bernot A."/>
            <person name="Nicaud S."/>
            <person name="Jaffe D."/>
            <person name="Fisher S."/>
            <person name="Lutfalla G."/>
            <person name="Dossat C."/>
            <person name="Segurens B."/>
            <person name="Dasilva C."/>
            <person name="Salanoubat M."/>
            <person name="Levy M."/>
            <person name="Boudet N."/>
            <person name="Castellano S."/>
            <person name="Anthouard V."/>
            <person name="Jubin C."/>
            <person name="Castelli V."/>
            <person name="Katinka M."/>
            <person name="Vacherie B."/>
            <person name="Biemont C."/>
            <person name="Skalli Z."/>
            <person name="Cattolico L."/>
            <person name="Poulain J."/>
            <person name="De Berardinis V."/>
            <person name="Cruaud C."/>
            <person name="Duprat S."/>
            <person name="Brottier P."/>
            <person name="Coutanceau J.-P."/>
            <person name="Gouzy J."/>
            <person name="Parra G."/>
            <person name="Lardier G."/>
            <person name="Chapple C."/>
            <person name="McKernan K.J."/>
            <person name="McEwan P."/>
            <person name="Bosak S."/>
            <person name="Kellis M."/>
            <person name="Volff J.-N."/>
            <person name="Guigo R."/>
            <person name="Zody M.C."/>
            <person name="Mesirov J."/>
            <person name="Lindblad-Toh K."/>
            <person name="Birren B."/>
            <person name="Nusbaum C."/>
            <person name="Kahn D."/>
            <person name="Robinson-Rechavi M."/>
            <person name="Laudet V."/>
            <person name="Schachter V."/>
            <person name="Quetier F."/>
            <person name="Saurin W."/>
            <person name="Scarpelli C."/>
            <person name="Wincker P."/>
            <person name="Lander E.S."/>
            <person name="Weissenbach J."/>
            <person name="Roest Crollius H."/>
        </authorList>
    </citation>
    <scope>NUCLEOTIDE SEQUENCE [LARGE SCALE GENOMIC DNA]</scope>
</reference>
<feature type="region of interest" description="Disordered" evidence="8">
    <location>
        <begin position="207"/>
        <end position="231"/>
    </location>
</feature>
<dbReference type="InterPro" id="IPR013087">
    <property type="entry name" value="Znf_C2H2_type"/>
</dbReference>
<dbReference type="PROSITE" id="PS00028">
    <property type="entry name" value="ZINC_FINGER_C2H2_1"/>
    <property type="match status" value="5"/>
</dbReference>
<dbReference type="AlphaFoldDB" id="Q4S2M9"/>
<dbReference type="FunFam" id="3.30.160.60:FF:000512">
    <property type="entry name" value="zinc finger protein 197 isoform X1"/>
    <property type="match status" value="1"/>
</dbReference>
<feature type="domain" description="C2H2-type" evidence="9">
    <location>
        <begin position="51"/>
        <end position="79"/>
    </location>
</feature>
<dbReference type="PANTHER" id="PTHR24388">
    <property type="entry name" value="ZINC FINGER PROTEIN"/>
    <property type="match status" value="1"/>
</dbReference>
<dbReference type="GO" id="GO:0005634">
    <property type="term" value="C:nucleus"/>
    <property type="evidence" value="ECO:0007669"/>
    <property type="project" value="UniProtKB-SubCell"/>
</dbReference>
<feature type="domain" description="C2H2-type" evidence="9">
    <location>
        <begin position="135"/>
        <end position="162"/>
    </location>
</feature>
<comment type="subcellular location">
    <subcellularLocation>
        <location evidence="1">Nucleus</location>
    </subcellularLocation>
</comment>
<keyword evidence="2" id="KW-0479">Metal-binding</keyword>
<dbReference type="GO" id="GO:0000981">
    <property type="term" value="F:DNA-binding transcription factor activity, RNA polymerase II-specific"/>
    <property type="evidence" value="ECO:0007669"/>
    <property type="project" value="TreeGrafter"/>
</dbReference>
<evidence type="ECO:0000313" key="10">
    <source>
        <dbReference type="EMBL" id="CAG05103.1"/>
    </source>
</evidence>
<feature type="domain" description="C2H2-type" evidence="9">
    <location>
        <begin position="1"/>
        <end position="22"/>
    </location>
</feature>
<feature type="non-terminal residue" evidence="10">
    <location>
        <position position="231"/>
    </location>
</feature>
<dbReference type="SMART" id="SM00355">
    <property type="entry name" value="ZnF_C2H2"/>
    <property type="match status" value="8"/>
</dbReference>
<dbReference type="Gene3D" id="3.30.160.60">
    <property type="entry name" value="Classic Zinc Finger"/>
    <property type="match status" value="5"/>
</dbReference>
<dbReference type="KEGG" id="tng:GSTEN00025014G001"/>
<proteinExistence type="predicted"/>